<feature type="transmembrane region" description="Helical" evidence="1">
    <location>
        <begin position="6"/>
        <end position="29"/>
    </location>
</feature>
<dbReference type="Proteomes" id="UP000256884">
    <property type="component" value="Unassembled WGS sequence"/>
</dbReference>
<name>A0A3E0ICJ1_9FLAO</name>
<evidence type="ECO:0000313" key="3">
    <source>
        <dbReference type="Proteomes" id="UP000256884"/>
    </source>
</evidence>
<keyword evidence="3" id="KW-1185">Reference proteome</keyword>
<sequence length="145" mass="16751">MMKTLHSYWAYIVLVVLIFTVVNAIIGLIQKKEFTHKEFRLGLFTLITTHIQLLIGLGWYFMSPWYQMLKGNVGEVMGDSDKRLLAVEHPVLMIIAITLITIGWSKHKKKVKSEAKFKTFAIFYGLALIAILLIIPWKNWVPSLF</sequence>
<evidence type="ECO:0008006" key="4">
    <source>
        <dbReference type="Google" id="ProtNLM"/>
    </source>
</evidence>
<dbReference type="EMBL" id="QUNS01000001">
    <property type="protein sequence ID" value="REH56465.1"/>
    <property type="molecule type" value="Genomic_DNA"/>
</dbReference>
<reference evidence="2 3" key="1">
    <citation type="submission" date="2018-08" db="EMBL/GenBank/DDBJ databases">
        <title>Genomic Encyclopedia of Type Strains, Phase IV (KMG-IV): sequencing the most valuable type-strain genomes for metagenomic binning, comparative biology and taxonomic classification.</title>
        <authorList>
            <person name="Goeker M."/>
        </authorList>
    </citation>
    <scope>NUCLEOTIDE SEQUENCE [LARGE SCALE GENOMIC DNA]</scope>
    <source>
        <strain evidence="2 3">DSM 18841</strain>
    </source>
</reference>
<feature type="transmembrane region" description="Helical" evidence="1">
    <location>
        <begin position="117"/>
        <end position="137"/>
    </location>
</feature>
<keyword evidence="1" id="KW-0812">Transmembrane</keyword>
<keyword evidence="1" id="KW-1133">Transmembrane helix</keyword>
<proteinExistence type="predicted"/>
<evidence type="ECO:0000313" key="2">
    <source>
        <dbReference type="EMBL" id="REH56465.1"/>
    </source>
</evidence>
<feature type="transmembrane region" description="Helical" evidence="1">
    <location>
        <begin position="84"/>
        <end position="105"/>
    </location>
</feature>
<feature type="transmembrane region" description="Helical" evidence="1">
    <location>
        <begin position="41"/>
        <end position="62"/>
    </location>
</feature>
<keyword evidence="1" id="KW-0472">Membrane</keyword>
<organism evidence="2 3">
    <name type="scientific">Tenacibaculum gallaicum</name>
    <dbReference type="NCBI Taxonomy" id="561505"/>
    <lineage>
        <taxon>Bacteria</taxon>
        <taxon>Pseudomonadati</taxon>
        <taxon>Bacteroidota</taxon>
        <taxon>Flavobacteriia</taxon>
        <taxon>Flavobacteriales</taxon>
        <taxon>Flavobacteriaceae</taxon>
        <taxon>Tenacibaculum</taxon>
    </lineage>
</organism>
<protein>
    <recommendedName>
        <fullName evidence="4">50S ribosomal protein L27</fullName>
    </recommendedName>
</protein>
<gene>
    <name evidence="2" type="ORF">C7448_101504</name>
</gene>
<dbReference type="AlphaFoldDB" id="A0A3E0ICJ1"/>
<comment type="caution">
    <text evidence="2">The sequence shown here is derived from an EMBL/GenBank/DDBJ whole genome shotgun (WGS) entry which is preliminary data.</text>
</comment>
<accession>A0A3E0ICJ1</accession>
<evidence type="ECO:0000256" key="1">
    <source>
        <dbReference type="SAM" id="Phobius"/>
    </source>
</evidence>